<feature type="transmembrane region" description="Helical" evidence="7">
    <location>
        <begin position="236"/>
        <end position="253"/>
    </location>
</feature>
<dbReference type="CDD" id="cd17321">
    <property type="entry name" value="MFS_MMR_MDR_like"/>
    <property type="match status" value="1"/>
</dbReference>
<evidence type="ECO:0000313" key="9">
    <source>
        <dbReference type="EMBL" id="GAA1968409.1"/>
    </source>
</evidence>
<keyword evidence="5 7" id="KW-1133">Transmembrane helix</keyword>
<feature type="transmembrane region" description="Helical" evidence="7">
    <location>
        <begin position="339"/>
        <end position="361"/>
    </location>
</feature>
<dbReference type="Gene3D" id="1.20.1720.10">
    <property type="entry name" value="Multidrug resistance protein D"/>
    <property type="match status" value="1"/>
</dbReference>
<feature type="transmembrane region" description="Helical" evidence="7">
    <location>
        <begin position="368"/>
        <end position="386"/>
    </location>
</feature>
<evidence type="ECO:0000256" key="3">
    <source>
        <dbReference type="ARBA" id="ARBA00022475"/>
    </source>
</evidence>
<feature type="transmembrane region" description="Helical" evidence="7">
    <location>
        <begin position="392"/>
        <end position="420"/>
    </location>
</feature>
<feature type="transmembrane region" description="Helical" evidence="7">
    <location>
        <begin position="476"/>
        <end position="497"/>
    </location>
</feature>
<feature type="domain" description="Major facilitator superfamily (MFS) profile" evidence="8">
    <location>
        <begin position="50"/>
        <end position="505"/>
    </location>
</feature>
<comment type="caution">
    <text evidence="9">The sequence shown here is derived from an EMBL/GenBank/DDBJ whole genome shotgun (WGS) entry which is preliminary data.</text>
</comment>
<dbReference type="Gene3D" id="1.20.1250.20">
    <property type="entry name" value="MFS general substrate transporter like domains"/>
    <property type="match status" value="1"/>
</dbReference>
<dbReference type="PANTHER" id="PTHR42718">
    <property type="entry name" value="MAJOR FACILITATOR SUPERFAMILY MULTIDRUG TRANSPORTER MFSC"/>
    <property type="match status" value="1"/>
</dbReference>
<keyword evidence="10" id="KW-1185">Reference proteome</keyword>
<keyword evidence="2" id="KW-0813">Transport</keyword>
<feature type="transmembrane region" description="Helical" evidence="7">
    <location>
        <begin position="432"/>
        <end position="456"/>
    </location>
</feature>
<dbReference type="Proteomes" id="UP001499854">
    <property type="component" value="Unassembled WGS sequence"/>
</dbReference>
<evidence type="ECO:0000256" key="7">
    <source>
        <dbReference type="SAM" id="Phobius"/>
    </source>
</evidence>
<dbReference type="PROSITE" id="PS50850">
    <property type="entry name" value="MFS"/>
    <property type="match status" value="1"/>
</dbReference>
<dbReference type="InterPro" id="IPR020846">
    <property type="entry name" value="MFS_dom"/>
</dbReference>
<feature type="transmembrane region" description="Helical" evidence="7">
    <location>
        <begin position="86"/>
        <end position="104"/>
    </location>
</feature>
<evidence type="ECO:0000256" key="6">
    <source>
        <dbReference type="ARBA" id="ARBA00023136"/>
    </source>
</evidence>
<feature type="transmembrane region" description="Helical" evidence="7">
    <location>
        <begin position="265"/>
        <end position="283"/>
    </location>
</feature>
<reference evidence="9 10" key="1">
    <citation type="journal article" date="2019" name="Int. J. Syst. Evol. Microbiol.">
        <title>The Global Catalogue of Microorganisms (GCM) 10K type strain sequencing project: providing services to taxonomists for standard genome sequencing and annotation.</title>
        <authorList>
            <consortium name="The Broad Institute Genomics Platform"/>
            <consortium name="The Broad Institute Genome Sequencing Center for Infectious Disease"/>
            <person name="Wu L."/>
            <person name="Ma J."/>
        </authorList>
    </citation>
    <scope>NUCLEOTIDE SEQUENCE [LARGE SCALE GENOMIC DNA]</scope>
    <source>
        <strain evidence="9 10">JCM 16013</strain>
    </source>
</reference>
<feature type="transmembrane region" description="Helical" evidence="7">
    <location>
        <begin position="304"/>
        <end position="327"/>
    </location>
</feature>
<feature type="transmembrane region" description="Helical" evidence="7">
    <location>
        <begin position="205"/>
        <end position="224"/>
    </location>
</feature>
<feature type="transmembrane region" description="Helical" evidence="7">
    <location>
        <begin position="116"/>
        <end position="134"/>
    </location>
</feature>
<feature type="transmembrane region" description="Helical" evidence="7">
    <location>
        <begin position="176"/>
        <end position="199"/>
    </location>
</feature>
<keyword evidence="3" id="KW-1003">Cell membrane</keyword>
<keyword evidence="6 7" id="KW-0472">Membrane</keyword>
<dbReference type="Pfam" id="PF07690">
    <property type="entry name" value="MFS_1"/>
    <property type="match status" value="1"/>
</dbReference>
<protein>
    <submittedName>
        <fullName evidence="9">MFS transporter</fullName>
    </submittedName>
</protein>
<dbReference type="InterPro" id="IPR011701">
    <property type="entry name" value="MFS"/>
</dbReference>
<sequence>MAHGRERFAVRERGLREGPDMSAYDEASFEPTLETSASPGLPAPSGLGVATFVIALARFMVVLDGTIMIVALPSVGRSLHMAASDLNWVLNAYALTFGGLMLVAGRVGDLFGRKRVFRAGLVLFGTASLLGGLAPTGTALVVSRGLQGIGAAVATPGALSLLVSTFPEGERRTRALGLYGAATGMASVTGLLAGGVLTTYASWRWVLWVNVPLVVVILPGITALSEGETERTSIDLRGAVFATFGVGALILAVNRVAEDGWSDAVVLACLAVAAALLVEFVYAQRSSPAPMIPRGVLNEPGRAAANAVTVLTAAGTFATFYFVTLYLQQVRGYSPLRTGLMFLPFAVGAGLATGAVGPQLLKRASERVALSLGLLLSAAGTGWFCTLTPHSAFLAVLMPASALTGVGIGVTAVAGTAIGVRGIDSSEAGIGSALLTAGGQVGAALGVAALAGVAVWRSGHAANGADPGGALTRGYVAGFEVAIGLYAVCLVITLVVVRPMVQGPREAE</sequence>
<name>A0ABN2RG20_9ACTN</name>
<evidence type="ECO:0000256" key="2">
    <source>
        <dbReference type="ARBA" id="ARBA00022448"/>
    </source>
</evidence>
<keyword evidence="4 7" id="KW-0812">Transmembrane</keyword>
<evidence type="ECO:0000256" key="5">
    <source>
        <dbReference type="ARBA" id="ARBA00022989"/>
    </source>
</evidence>
<evidence type="ECO:0000259" key="8">
    <source>
        <dbReference type="PROSITE" id="PS50850"/>
    </source>
</evidence>
<organism evidence="9 10">
    <name type="scientific">Catenulispora subtropica</name>
    <dbReference type="NCBI Taxonomy" id="450798"/>
    <lineage>
        <taxon>Bacteria</taxon>
        <taxon>Bacillati</taxon>
        <taxon>Actinomycetota</taxon>
        <taxon>Actinomycetes</taxon>
        <taxon>Catenulisporales</taxon>
        <taxon>Catenulisporaceae</taxon>
        <taxon>Catenulispora</taxon>
    </lineage>
</organism>
<feature type="transmembrane region" description="Helical" evidence="7">
    <location>
        <begin position="146"/>
        <end position="164"/>
    </location>
</feature>
<evidence type="ECO:0000256" key="4">
    <source>
        <dbReference type="ARBA" id="ARBA00022692"/>
    </source>
</evidence>
<comment type="subcellular location">
    <subcellularLocation>
        <location evidence="1">Cell membrane</location>
        <topology evidence="1">Multi-pass membrane protein</topology>
    </subcellularLocation>
</comment>
<dbReference type="InterPro" id="IPR036259">
    <property type="entry name" value="MFS_trans_sf"/>
</dbReference>
<feature type="transmembrane region" description="Helical" evidence="7">
    <location>
        <begin position="47"/>
        <end position="74"/>
    </location>
</feature>
<gene>
    <name evidence="9" type="ORF">GCM10009838_28580</name>
</gene>
<accession>A0ABN2RG20</accession>
<evidence type="ECO:0000313" key="10">
    <source>
        <dbReference type="Proteomes" id="UP001499854"/>
    </source>
</evidence>
<evidence type="ECO:0000256" key="1">
    <source>
        <dbReference type="ARBA" id="ARBA00004651"/>
    </source>
</evidence>
<dbReference type="EMBL" id="BAAAQM010000014">
    <property type="protein sequence ID" value="GAA1968409.1"/>
    <property type="molecule type" value="Genomic_DNA"/>
</dbReference>
<proteinExistence type="predicted"/>
<dbReference type="PANTHER" id="PTHR42718:SF46">
    <property type="entry name" value="BLR6921 PROTEIN"/>
    <property type="match status" value="1"/>
</dbReference>
<dbReference type="SUPFAM" id="SSF103473">
    <property type="entry name" value="MFS general substrate transporter"/>
    <property type="match status" value="1"/>
</dbReference>